<organism evidence="2 3">
    <name type="scientific">Periconia macrospinosa</name>
    <dbReference type="NCBI Taxonomy" id="97972"/>
    <lineage>
        <taxon>Eukaryota</taxon>
        <taxon>Fungi</taxon>
        <taxon>Dikarya</taxon>
        <taxon>Ascomycota</taxon>
        <taxon>Pezizomycotina</taxon>
        <taxon>Dothideomycetes</taxon>
        <taxon>Pleosporomycetidae</taxon>
        <taxon>Pleosporales</taxon>
        <taxon>Massarineae</taxon>
        <taxon>Periconiaceae</taxon>
        <taxon>Periconia</taxon>
    </lineage>
</organism>
<evidence type="ECO:0000313" key="2">
    <source>
        <dbReference type="EMBL" id="PVI08700.1"/>
    </source>
</evidence>
<dbReference type="EMBL" id="KZ805300">
    <property type="protein sequence ID" value="PVI08700.1"/>
    <property type="molecule type" value="Genomic_DNA"/>
</dbReference>
<reference evidence="2 3" key="1">
    <citation type="journal article" date="2018" name="Sci. Rep.">
        <title>Comparative genomics provides insights into the lifestyle and reveals functional heterogeneity of dark septate endophytic fungi.</title>
        <authorList>
            <person name="Knapp D.G."/>
            <person name="Nemeth J.B."/>
            <person name="Barry K."/>
            <person name="Hainaut M."/>
            <person name="Henrissat B."/>
            <person name="Johnson J."/>
            <person name="Kuo A."/>
            <person name="Lim J.H.P."/>
            <person name="Lipzen A."/>
            <person name="Nolan M."/>
            <person name="Ohm R.A."/>
            <person name="Tamas L."/>
            <person name="Grigoriev I.V."/>
            <person name="Spatafora J.W."/>
            <person name="Nagy L.G."/>
            <person name="Kovacs G.M."/>
        </authorList>
    </citation>
    <scope>NUCLEOTIDE SEQUENCE [LARGE SCALE GENOMIC DNA]</scope>
    <source>
        <strain evidence="2 3">DSE2036</strain>
    </source>
</reference>
<protein>
    <recommendedName>
        <fullName evidence="4">ATPase AAA-type core domain-containing protein</fullName>
    </recommendedName>
</protein>
<dbReference type="AlphaFoldDB" id="A0A2V1EGM1"/>
<dbReference type="Proteomes" id="UP000244855">
    <property type="component" value="Unassembled WGS sequence"/>
</dbReference>
<accession>A0A2V1EGM1</accession>
<feature type="compositionally biased region" description="Basic residues" evidence="1">
    <location>
        <begin position="35"/>
        <end position="44"/>
    </location>
</feature>
<feature type="compositionally biased region" description="Basic and acidic residues" evidence="1">
    <location>
        <begin position="1"/>
        <end position="19"/>
    </location>
</feature>
<sequence>MLLAESRIEEDAGLKREEEPAATPPEDADNEKASQKKGKRKKKGACSTSLSALLNVIDVAAAHEGHVLMMTKTTPESLDAALIRPGRVYVQIGFTPATRPQIRETFVRMHNSTPEERADTSRFTSSSHSQAKKVFGKEEIKEMAEKFSKGVT</sequence>
<dbReference type="InterPro" id="IPR027417">
    <property type="entry name" value="P-loop_NTPase"/>
</dbReference>
<name>A0A2V1EGM1_9PLEO</name>
<keyword evidence="3" id="KW-1185">Reference proteome</keyword>
<dbReference type="STRING" id="97972.A0A2V1EGM1"/>
<evidence type="ECO:0008006" key="4">
    <source>
        <dbReference type="Google" id="ProtNLM"/>
    </source>
</evidence>
<gene>
    <name evidence="2" type="ORF">DM02DRAFT_621517</name>
</gene>
<evidence type="ECO:0000256" key="1">
    <source>
        <dbReference type="SAM" id="MobiDB-lite"/>
    </source>
</evidence>
<dbReference type="OrthoDB" id="10251412at2759"/>
<evidence type="ECO:0000313" key="3">
    <source>
        <dbReference type="Proteomes" id="UP000244855"/>
    </source>
</evidence>
<dbReference type="Gene3D" id="3.40.50.300">
    <property type="entry name" value="P-loop containing nucleotide triphosphate hydrolases"/>
    <property type="match status" value="1"/>
</dbReference>
<proteinExistence type="predicted"/>
<feature type="region of interest" description="Disordered" evidence="1">
    <location>
        <begin position="113"/>
        <end position="132"/>
    </location>
</feature>
<feature type="region of interest" description="Disordered" evidence="1">
    <location>
        <begin position="1"/>
        <end position="45"/>
    </location>
</feature>